<organism evidence="1">
    <name type="scientific">Arundo donax</name>
    <name type="common">Giant reed</name>
    <name type="synonym">Donax arundinaceus</name>
    <dbReference type="NCBI Taxonomy" id="35708"/>
    <lineage>
        <taxon>Eukaryota</taxon>
        <taxon>Viridiplantae</taxon>
        <taxon>Streptophyta</taxon>
        <taxon>Embryophyta</taxon>
        <taxon>Tracheophyta</taxon>
        <taxon>Spermatophyta</taxon>
        <taxon>Magnoliopsida</taxon>
        <taxon>Liliopsida</taxon>
        <taxon>Poales</taxon>
        <taxon>Poaceae</taxon>
        <taxon>PACMAD clade</taxon>
        <taxon>Arundinoideae</taxon>
        <taxon>Arundineae</taxon>
        <taxon>Arundo</taxon>
    </lineage>
</organism>
<reference evidence="1" key="1">
    <citation type="submission" date="2014-09" db="EMBL/GenBank/DDBJ databases">
        <authorList>
            <person name="Magalhaes I.L.F."/>
            <person name="Oliveira U."/>
            <person name="Santos F.R."/>
            <person name="Vidigal T.H.D.A."/>
            <person name="Brescovit A.D."/>
            <person name="Santos A.J."/>
        </authorList>
    </citation>
    <scope>NUCLEOTIDE SEQUENCE</scope>
    <source>
        <tissue evidence="1">Shoot tissue taken approximately 20 cm above the soil surface</tissue>
    </source>
</reference>
<dbReference type="AlphaFoldDB" id="A0A0A9A4C6"/>
<name>A0A0A9A4C6_ARUDO</name>
<dbReference type="EMBL" id="GBRH01254035">
    <property type="protein sequence ID" value="JAD43860.1"/>
    <property type="molecule type" value="Transcribed_RNA"/>
</dbReference>
<sequence>MVTTASRRLCTGIWSSSLDTLLAPNTLCTAAKCAAPCSESK</sequence>
<reference evidence="1" key="2">
    <citation type="journal article" date="2015" name="Data Brief">
        <title>Shoot transcriptome of the giant reed, Arundo donax.</title>
        <authorList>
            <person name="Barrero R.A."/>
            <person name="Guerrero F.D."/>
            <person name="Moolhuijzen P."/>
            <person name="Goolsby J.A."/>
            <person name="Tidwell J."/>
            <person name="Bellgard S.E."/>
            <person name="Bellgard M.I."/>
        </authorList>
    </citation>
    <scope>NUCLEOTIDE SEQUENCE</scope>
    <source>
        <tissue evidence="1">Shoot tissue taken approximately 20 cm above the soil surface</tissue>
    </source>
</reference>
<evidence type="ECO:0000313" key="1">
    <source>
        <dbReference type="EMBL" id="JAD43860.1"/>
    </source>
</evidence>
<protein>
    <submittedName>
        <fullName evidence="1">Uncharacterized protein</fullName>
    </submittedName>
</protein>
<accession>A0A0A9A4C6</accession>
<proteinExistence type="predicted"/>